<dbReference type="PaxDb" id="4565-Traes_3B_49E1FE57E.1"/>
<comment type="caution">
    <text evidence="2">The sequence shown here is derived from an EMBL/GenBank/DDBJ whole genome shotgun (WGS) entry which is preliminary data.</text>
</comment>
<feature type="region of interest" description="Disordered" evidence="1">
    <location>
        <begin position="1"/>
        <end position="20"/>
    </location>
</feature>
<name>A0A3B6FPC2_WHEAT</name>
<dbReference type="Proteomes" id="UP000815260">
    <property type="component" value="Chromosome 3B"/>
</dbReference>
<reference evidence="2" key="2">
    <citation type="submission" date="2020-03" db="EMBL/GenBank/DDBJ databases">
        <title>The second near-complete assembly of the hexaploid bread wheat (Triticum aestivum) genome.</title>
        <authorList>
            <person name="Zimin A.V."/>
            <person name="Puiu D."/>
            <person name="Shumante A."/>
            <person name="Alonge M."/>
            <person name="Salzberg S.L."/>
        </authorList>
    </citation>
    <scope>NUCLEOTIDE SEQUENCE</scope>
    <source>
        <tissue evidence="2">Leaf</tissue>
    </source>
</reference>
<dbReference type="PANTHER" id="PTHR33207">
    <property type="entry name" value="F-BOX DOMAIN CONTAINING PROTEIN-RELATED"/>
    <property type="match status" value="1"/>
</dbReference>
<accession>A0A3B6FPC2</accession>
<dbReference type="InterPro" id="IPR036047">
    <property type="entry name" value="F-box-like_dom_sf"/>
</dbReference>
<dbReference type="EMBL" id="CM022218">
    <property type="protein sequence ID" value="KAF7030397.1"/>
    <property type="molecule type" value="Genomic_DNA"/>
</dbReference>
<evidence type="ECO:0000313" key="2">
    <source>
        <dbReference type="EMBL" id="KAF7030397.1"/>
    </source>
</evidence>
<organism evidence="2">
    <name type="scientific">Triticum aestivum</name>
    <name type="common">Wheat</name>
    <dbReference type="NCBI Taxonomy" id="4565"/>
    <lineage>
        <taxon>Eukaryota</taxon>
        <taxon>Viridiplantae</taxon>
        <taxon>Streptophyta</taxon>
        <taxon>Embryophyta</taxon>
        <taxon>Tracheophyta</taxon>
        <taxon>Spermatophyta</taxon>
        <taxon>Magnoliopsida</taxon>
        <taxon>Liliopsida</taxon>
        <taxon>Poales</taxon>
        <taxon>Poaceae</taxon>
        <taxon>BOP clade</taxon>
        <taxon>Pooideae</taxon>
        <taxon>Triticodae</taxon>
        <taxon>Triticeae</taxon>
        <taxon>Triticinae</taxon>
        <taxon>Triticum</taxon>
    </lineage>
</organism>
<dbReference type="Gene3D" id="1.20.1280.50">
    <property type="match status" value="1"/>
</dbReference>
<protein>
    <recommendedName>
        <fullName evidence="3">F-box domain-containing protein</fullName>
    </recommendedName>
</protein>
<reference evidence="2" key="1">
    <citation type="journal article" date="2017" name="Gigascience">
        <title>The first near-complete assembly of the hexaploid bread wheat genome, Triticum aestivum.</title>
        <authorList>
            <person name="Zimin A.V."/>
            <person name="Puiu D."/>
            <person name="Hall R."/>
            <person name="Kingan S."/>
            <person name="Clavijo B.J."/>
            <person name="Salzberg S.L."/>
        </authorList>
    </citation>
    <scope>NUCLEOTIDE SEQUENCE</scope>
    <source>
        <tissue evidence="2">Leaf</tissue>
    </source>
</reference>
<sequence>MEPWEKNGSESAKKTKTSPAPPVAALVDDLLGEIFLRLPDMASLASAALACKSWGRVACFPAIFRRFLSLRRPPLVGFILTDRSDMPVPHHCPNPRFVPAESRNPDVVSAAVDGDFFFEDLPAIDSDDDGEGDYYEEWRLRGCDGGLLLLSRGRYALDLAAYDPLARTAVFFRPPHAWRYSSHIVRYAILVDDADPSFRVIGMERWAGSHSAVFSSRTREWDMIASSDTNHAVYSFIRCWSDGMPAGRYVYWRSDTKKSRHCKDDEVILVLDMEAMVWSVIKPPFPPGESYCVADMAEHGGLCIVSSKEQCVQLWVRDSNAEWMLKKEVSLLNEFGYLKKLRLEEWMKRVRILAMKAGYVYMEFWSIRKPHSYLLVLNLNTTKLEFFCNKSTEPHRGPAFPFFMRSAPLPAPDDDKKF</sequence>
<feature type="compositionally biased region" description="Basic and acidic residues" evidence="1">
    <location>
        <begin position="1"/>
        <end position="13"/>
    </location>
</feature>
<dbReference type="SUPFAM" id="SSF81383">
    <property type="entry name" value="F-box domain"/>
    <property type="match status" value="1"/>
</dbReference>
<evidence type="ECO:0000256" key="1">
    <source>
        <dbReference type="SAM" id="MobiDB-lite"/>
    </source>
</evidence>
<proteinExistence type="predicted"/>
<gene>
    <name evidence="2" type="ORF">CFC21_041938</name>
</gene>
<dbReference type="eggNOG" id="ENOG502R675">
    <property type="taxonomic scope" value="Eukaryota"/>
</dbReference>
<evidence type="ECO:0008006" key="3">
    <source>
        <dbReference type="Google" id="ProtNLM"/>
    </source>
</evidence>
<dbReference type="OMA" id="MEWSIIN"/>